<reference evidence="1 2" key="1">
    <citation type="submission" date="2020-08" db="EMBL/GenBank/DDBJ databases">
        <authorList>
            <person name="Koutsovoulos G."/>
            <person name="Danchin GJ E."/>
        </authorList>
    </citation>
    <scope>NUCLEOTIDE SEQUENCE [LARGE SCALE GENOMIC DNA]</scope>
</reference>
<dbReference type="SUPFAM" id="SSF50044">
    <property type="entry name" value="SH3-domain"/>
    <property type="match status" value="1"/>
</dbReference>
<comment type="caution">
    <text evidence="1">The sequence shown here is derived from an EMBL/GenBank/DDBJ whole genome shotgun (WGS) entry which is preliminary data.</text>
</comment>
<dbReference type="AlphaFoldDB" id="A0A6V7TJJ9"/>
<gene>
    <name evidence="1" type="ORF">MENT_LOCUS461</name>
</gene>
<protein>
    <submittedName>
        <fullName evidence="1">Uncharacterized protein</fullName>
    </submittedName>
</protein>
<sequence>MISTSDYKAKNKDEIDALEGDIIIFKKQKLNGFIGGLNNRTKKEGKFPLILLKEKFKFISFPVFSLN</sequence>
<evidence type="ECO:0000313" key="2">
    <source>
        <dbReference type="Proteomes" id="UP000580250"/>
    </source>
</evidence>
<dbReference type="EMBL" id="CAJEWN010000002">
    <property type="protein sequence ID" value="CAD2123492.1"/>
    <property type="molecule type" value="Genomic_DNA"/>
</dbReference>
<dbReference type="Proteomes" id="UP000580250">
    <property type="component" value="Unassembled WGS sequence"/>
</dbReference>
<proteinExistence type="predicted"/>
<dbReference type="Gene3D" id="2.30.30.40">
    <property type="entry name" value="SH3 Domains"/>
    <property type="match status" value="1"/>
</dbReference>
<dbReference type="InterPro" id="IPR036028">
    <property type="entry name" value="SH3-like_dom_sf"/>
</dbReference>
<organism evidence="1 2">
    <name type="scientific">Meloidogyne enterolobii</name>
    <name type="common">Root-knot nematode worm</name>
    <name type="synonym">Meloidogyne mayaguensis</name>
    <dbReference type="NCBI Taxonomy" id="390850"/>
    <lineage>
        <taxon>Eukaryota</taxon>
        <taxon>Metazoa</taxon>
        <taxon>Ecdysozoa</taxon>
        <taxon>Nematoda</taxon>
        <taxon>Chromadorea</taxon>
        <taxon>Rhabditida</taxon>
        <taxon>Tylenchina</taxon>
        <taxon>Tylenchomorpha</taxon>
        <taxon>Tylenchoidea</taxon>
        <taxon>Meloidogynidae</taxon>
        <taxon>Meloidogyninae</taxon>
        <taxon>Meloidogyne</taxon>
    </lineage>
</organism>
<evidence type="ECO:0000313" key="1">
    <source>
        <dbReference type="EMBL" id="CAD2123492.1"/>
    </source>
</evidence>
<name>A0A6V7TJJ9_MELEN</name>
<accession>A0A6V7TJJ9</accession>